<dbReference type="GeneID" id="93575969"/>
<sequence length="252" mass="28550">MNVFDEEPSTITLSTPKASTIGTTIAIILEELRLPYTLHLLPHNHHHHASPTTTTTTTTLTDIHRTGHGTTLHSLPSITTYLLTRYDSDNHHLSYPPRSPEHAAVEESLSKLADRMGIAHDHGHEHEDKHHPYSHKQQQQLPIIKETEVEDTTGSSSSASATAKETIPFARRLLSLYLHLEEYLSRQRRGGSERWLVGEKCAVADIAHFPYVAAAGQYGFDLEKFPEVTGWYDRLMRRRGVRRGWERVVEGE</sequence>
<dbReference type="EMBL" id="KV878679">
    <property type="protein sequence ID" value="OJJ77113.1"/>
    <property type="molecule type" value="Genomic_DNA"/>
</dbReference>
<evidence type="ECO:0000259" key="1">
    <source>
        <dbReference type="PROSITE" id="PS50405"/>
    </source>
</evidence>
<dbReference type="OMA" id="FPELTTW"/>
<keyword evidence="3" id="KW-1185">Reference proteome</keyword>
<dbReference type="Proteomes" id="UP000184499">
    <property type="component" value="Unassembled WGS sequence"/>
</dbReference>
<dbReference type="Gene3D" id="1.20.1050.130">
    <property type="match status" value="1"/>
</dbReference>
<dbReference type="PANTHER" id="PTHR44051">
    <property type="entry name" value="GLUTATHIONE S-TRANSFERASE-RELATED"/>
    <property type="match status" value="1"/>
</dbReference>
<dbReference type="InterPro" id="IPR036282">
    <property type="entry name" value="Glutathione-S-Trfase_C_sf"/>
</dbReference>
<dbReference type="Pfam" id="PF00043">
    <property type="entry name" value="GST_C"/>
    <property type="match status" value="1"/>
</dbReference>
<name>A0A1L9UZJ5_ASPBC</name>
<dbReference type="PROSITE" id="PS50405">
    <property type="entry name" value="GST_CTER"/>
    <property type="match status" value="1"/>
</dbReference>
<dbReference type="PANTHER" id="PTHR44051:SF8">
    <property type="entry name" value="GLUTATHIONE S-TRANSFERASE GSTA"/>
    <property type="match status" value="1"/>
</dbReference>
<organism evidence="2 3">
    <name type="scientific">Aspergillus brasiliensis (strain CBS 101740 / IMI 381727 / IBT 21946)</name>
    <dbReference type="NCBI Taxonomy" id="767769"/>
    <lineage>
        <taxon>Eukaryota</taxon>
        <taxon>Fungi</taxon>
        <taxon>Dikarya</taxon>
        <taxon>Ascomycota</taxon>
        <taxon>Pezizomycotina</taxon>
        <taxon>Eurotiomycetes</taxon>
        <taxon>Eurotiomycetidae</taxon>
        <taxon>Eurotiales</taxon>
        <taxon>Aspergillaceae</taxon>
        <taxon>Aspergillus</taxon>
        <taxon>Aspergillus subgen. Circumdati</taxon>
    </lineage>
</organism>
<reference evidence="3" key="1">
    <citation type="journal article" date="2017" name="Genome Biol.">
        <title>Comparative genomics reveals high biological diversity and specific adaptations in the industrially and medically important fungal genus Aspergillus.</title>
        <authorList>
            <person name="de Vries R.P."/>
            <person name="Riley R."/>
            <person name="Wiebenga A."/>
            <person name="Aguilar-Osorio G."/>
            <person name="Amillis S."/>
            <person name="Uchima C.A."/>
            <person name="Anderluh G."/>
            <person name="Asadollahi M."/>
            <person name="Askin M."/>
            <person name="Barry K."/>
            <person name="Battaglia E."/>
            <person name="Bayram O."/>
            <person name="Benocci T."/>
            <person name="Braus-Stromeyer S.A."/>
            <person name="Caldana C."/>
            <person name="Canovas D."/>
            <person name="Cerqueira G.C."/>
            <person name="Chen F."/>
            <person name="Chen W."/>
            <person name="Choi C."/>
            <person name="Clum A."/>
            <person name="Dos Santos R.A."/>
            <person name="Damasio A.R."/>
            <person name="Diallinas G."/>
            <person name="Emri T."/>
            <person name="Fekete E."/>
            <person name="Flipphi M."/>
            <person name="Freyberg S."/>
            <person name="Gallo A."/>
            <person name="Gournas C."/>
            <person name="Habgood R."/>
            <person name="Hainaut M."/>
            <person name="Harispe M.L."/>
            <person name="Henrissat B."/>
            <person name="Hilden K.S."/>
            <person name="Hope R."/>
            <person name="Hossain A."/>
            <person name="Karabika E."/>
            <person name="Karaffa L."/>
            <person name="Karanyi Z."/>
            <person name="Krasevec N."/>
            <person name="Kuo A."/>
            <person name="Kusch H."/>
            <person name="LaButti K."/>
            <person name="Lagendijk E.L."/>
            <person name="Lapidus A."/>
            <person name="Levasseur A."/>
            <person name="Lindquist E."/>
            <person name="Lipzen A."/>
            <person name="Logrieco A.F."/>
            <person name="MacCabe A."/>
            <person name="Maekelae M.R."/>
            <person name="Malavazi I."/>
            <person name="Melin P."/>
            <person name="Meyer V."/>
            <person name="Mielnichuk N."/>
            <person name="Miskei M."/>
            <person name="Molnar A.P."/>
            <person name="Mule G."/>
            <person name="Ngan C.Y."/>
            <person name="Orejas M."/>
            <person name="Orosz E."/>
            <person name="Ouedraogo J.P."/>
            <person name="Overkamp K.M."/>
            <person name="Park H.-S."/>
            <person name="Perrone G."/>
            <person name="Piumi F."/>
            <person name="Punt P.J."/>
            <person name="Ram A.F."/>
            <person name="Ramon A."/>
            <person name="Rauscher S."/>
            <person name="Record E."/>
            <person name="Riano-Pachon D.M."/>
            <person name="Robert V."/>
            <person name="Roehrig J."/>
            <person name="Ruller R."/>
            <person name="Salamov A."/>
            <person name="Salih N.S."/>
            <person name="Samson R.A."/>
            <person name="Sandor E."/>
            <person name="Sanguinetti M."/>
            <person name="Schuetze T."/>
            <person name="Sepcic K."/>
            <person name="Shelest E."/>
            <person name="Sherlock G."/>
            <person name="Sophianopoulou V."/>
            <person name="Squina F.M."/>
            <person name="Sun H."/>
            <person name="Susca A."/>
            <person name="Todd R.B."/>
            <person name="Tsang A."/>
            <person name="Unkles S.E."/>
            <person name="van de Wiele N."/>
            <person name="van Rossen-Uffink D."/>
            <person name="Oliveira J.V."/>
            <person name="Vesth T.C."/>
            <person name="Visser J."/>
            <person name="Yu J.-H."/>
            <person name="Zhou M."/>
            <person name="Andersen M.R."/>
            <person name="Archer D.B."/>
            <person name="Baker S.E."/>
            <person name="Benoit I."/>
            <person name="Brakhage A.A."/>
            <person name="Braus G.H."/>
            <person name="Fischer R."/>
            <person name="Frisvad J.C."/>
            <person name="Goldman G.H."/>
            <person name="Houbraken J."/>
            <person name="Oakley B."/>
            <person name="Pocsi I."/>
            <person name="Scazzocchio C."/>
            <person name="Seiboth B."/>
            <person name="vanKuyk P.A."/>
            <person name="Wortman J."/>
            <person name="Dyer P.S."/>
            <person name="Grigoriev I.V."/>
        </authorList>
    </citation>
    <scope>NUCLEOTIDE SEQUENCE [LARGE SCALE GENOMIC DNA]</scope>
    <source>
        <strain evidence="3">CBS 101740 / IMI 381727 / IBT 21946</strain>
    </source>
</reference>
<proteinExistence type="predicted"/>
<dbReference type="AlphaFoldDB" id="A0A1L9UZJ5"/>
<dbReference type="InterPro" id="IPR004046">
    <property type="entry name" value="GST_C"/>
</dbReference>
<evidence type="ECO:0000313" key="2">
    <source>
        <dbReference type="EMBL" id="OJJ77113.1"/>
    </source>
</evidence>
<dbReference type="VEuPathDB" id="FungiDB:ASPBRDRAFT_36309"/>
<dbReference type="OrthoDB" id="422574at2759"/>
<dbReference type="STRING" id="767769.A0A1L9UZJ5"/>
<evidence type="ECO:0000313" key="3">
    <source>
        <dbReference type="Proteomes" id="UP000184499"/>
    </source>
</evidence>
<gene>
    <name evidence="2" type="ORF">ASPBRDRAFT_36309</name>
</gene>
<dbReference type="RefSeq" id="XP_067484360.1">
    <property type="nucleotide sequence ID" value="XM_067623481.1"/>
</dbReference>
<feature type="domain" description="GST C-terminal" evidence="1">
    <location>
        <begin position="98"/>
        <end position="252"/>
    </location>
</feature>
<dbReference type="SUPFAM" id="SSF47616">
    <property type="entry name" value="GST C-terminal domain-like"/>
    <property type="match status" value="1"/>
</dbReference>
<dbReference type="InterPro" id="IPR010987">
    <property type="entry name" value="Glutathione-S-Trfase_C-like"/>
</dbReference>
<accession>A0A1L9UZJ5</accession>
<protein>
    <recommendedName>
        <fullName evidence="1">GST C-terminal domain-containing protein</fullName>
    </recommendedName>
</protein>